<dbReference type="FunFam" id="1.10.10.10:FF:000001">
    <property type="entry name" value="LysR family transcriptional regulator"/>
    <property type="match status" value="1"/>
</dbReference>
<organism evidence="6 7">
    <name type="scientific">Arboricoccus pini</name>
    <dbReference type="NCBI Taxonomy" id="1963835"/>
    <lineage>
        <taxon>Bacteria</taxon>
        <taxon>Pseudomonadati</taxon>
        <taxon>Pseudomonadota</taxon>
        <taxon>Alphaproteobacteria</taxon>
        <taxon>Geminicoccales</taxon>
        <taxon>Geminicoccaceae</taxon>
        <taxon>Arboricoccus</taxon>
    </lineage>
</organism>
<dbReference type="InterPro" id="IPR005119">
    <property type="entry name" value="LysR_subst-bd"/>
</dbReference>
<dbReference type="GO" id="GO:0003700">
    <property type="term" value="F:DNA-binding transcription factor activity"/>
    <property type="evidence" value="ECO:0007669"/>
    <property type="project" value="InterPro"/>
</dbReference>
<evidence type="ECO:0000256" key="4">
    <source>
        <dbReference type="ARBA" id="ARBA00023163"/>
    </source>
</evidence>
<comment type="similarity">
    <text evidence="1">Belongs to the LysR transcriptional regulatory family.</text>
</comment>
<dbReference type="PANTHER" id="PTHR30537:SF5">
    <property type="entry name" value="HTH-TYPE TRANSCRIPTIONAL ACTIVATOR TTDR-RELATED"/>
    <property type="match status" value="1"/>
</dbReference>
<keyword evidence="7" id="KW-1185">Reference proteome</keyword>
<dbReference type="InterPro" id="IPR058163">
    <property type="entry name" value="LysR-type_TF_proteobact-type"/>
</dbReference>
<keyword evidence="2" id="KW-0805">Transcription regulation</keyword>
<dbReference type="PROSITE" id="PS50931">
    <property type="entry name" value="HTH_LYSR"/>
    <property type="match status" value="1"/>
</dbReference>
<evidence type="ECO:0000256" key="2">
    <source>
        <dbReference type="ARBA" id="ARBA00023015"/>
    </source>
</evidence>
<keyword evidence="4" id="KW-0804">Transcription</keyword>
<dbReference type="Proteomes" id="UP000197065">
    <property type="component" value="Unassembled WGS sequence"/>
</dbReference>
<keyword evidence="3" id="KW-0238">DNA-binding</keyword>
<reference evidence="6 7" key="1">
    <citation type="submission" date="2017-06" db="EMBL/GenBank/DDBJ databases">
        <authorList>
            <person name="Kim H.J."/>
            <person name="Triplett B.A."/>
        </authorList>
    </citation>
    <scope>NUCLEOTIDE SEQUENCE [LARGE SCALE GENOMIC DNA]</scope>
    <source>
        <strain evidence="6 7">B29T1</strain>
    </source>
</reference>
<evidence type="ECO:0000313" key="7">
    <source>
        <dbReference type="Proteomes" id="UP000197065"/>
    </source>
</evidence>
<evidence type="ECO:0000259" key="5">
    <source>
        <dbReference type="PROSITE" id="PS50931"/>
    </source>
</evidence>
<dbReference type="SUPFAM" id="SSF46785">
    <property type="entry name" value="Winged helix' DNA-binding domain"/>
    <property type="match status" value="1"/>
</dbReference>
<dbReference type="EMBL" id="FYEH01000013">
    <property type="protein sequence ID" value="SNB75349.1"/>
    <property type="molecule type" value="Genomic_DNA"/>
</dbReference>
<dbReference type="RefSeq" id="WP_243389910.1">
    <property type="nucleotide sequence ID" value="NZ_FYEH01000013.1"/>
</dbReference>
<feature type="domain" description="HTH lysR-type" evidence="5">
    <location>
        <begin position="7"/>
        <end position="64"/>
    </location>
</feature>
<proteinExistence type="inferred from homology"/>
<dbReference type="AlphaFoldDB" id="A0A212RRW3"/>
<dbReference type="Gene3D" id="1.10.10.10">
    <property type="entry name" value="Winged helix-like DNA-binding domain superfamily/Winged helix DNA-binding domain"/>
    <property type="match status" value="1"/>
</dbReference>
<dbReference type="InterPro" id="IPR000847">
    <property type="entry name" value="LysR_HTH_N"/>
</dbReference>
<dbReference type="Gene3D" id="3.40.190.10">
    <property type="entry name" value="Periplasmic binding protein-like II"/>
    <property type="match status" value="2"/>
</dbReference>
<name>A0A212RRW3_9PROT</name>
<protein>
    <submittedName>
        <fullName evidence="6">LysR family transcriptional regulator, glycine cleavage system transcriptional activator</fullName>
    </submittedName>
</protein>
<evidence type="ECO:0000256" key="3">
    <source>
        <dbReference type="ARBA" id="ARBA00023125"/>
    </source>
</evidence>
<dbReference type="Pfam" id="PF03466">
    <property type="entry name" value="LysR_substrate"/>
    <property type="match status" value="1"/>
</dbReference>
<accession>A0A212RRW3</accession>
<dbReference type="GO" id="GO:0006351">
    <property type="term" value="P:DNA-templated transcription"/>
    <property type="evidence" value="ECO:0007669"/>
    <property type="project" value="TreeGrafter"/>
</dbReference>
<evidence type="ECO:0000313" key="6">
    <source>
        <dbReference type="EMBL" id="SNB75349.1"/>
    </source>
</evidence>
<sequence>MLRRHLLPLNALRAFEAVASQLSFTGAAKALHISQSALSRHVSKLEELLGQQLLERRPHGLVLTRAGASLLPVLRKSFDRLEEVLSTIEQEGQGKPRTLRVHMPPSFLHQQGLQILREFRALVPDIVIDVSSSNGTGLPTRDLDVAVVYDRPQAGDAVRDLLWMTREQPACAPDVGRQAEGLSLQEFLLGQQLIHVKMEGMDSSLHWANFARSQGLALRTDSGLAFETATLAVQFAMGGLGVLLVDTDLFARELAEGRLVTPFAETYESGYGYYLTLHPEDMADPAIALFRSWMIERFARARRERPRGSSLPS</sequence>
<dbReference type="Pfam" id="PF00126">
    <property type="entry name" value="HTH_1"/>
    <property type="match status" value="1"/>
</dbReference>
<dbReference type="PRINTS" id="PR00039">
    <property type="entry name" value="HTHLYSR"/>
</dbReference>
<dbReference type="PANTHER" id="PTHR30537">
    <property type="entry name" value="HTH-TYPE TRANSCRIPTIONAL REGULATOR"/>
    <property type="match status" value="1"/>
</dbReference>
<dbReference type="GO" id="GO:0043565">
    <property type="term" value="F:sequence-specific DNA binding"/>
    <property type="evidence" value="ECO:0007669"/>
    <property type="project" value="TreeGrafter"/>
</dbReference>
<gene>
    <name evidence="6" type="ORF">SAMN07250955_11325</name>
</gene>
<evidence type="ECO:0000256" key="1">
    <source>
        <dbReference type="ARBA" id="ARBA00009437"/>
    </source>
</evidence>
<dbReference type="InterPro" id="IPR036388">
    <property type="entry name" value="WH-like_DNA-bd_sf"/>
</dbReference>
<dbReference type="SUPFAM" id="SSF53850">
    <property type="entry name" value="Periplasmic binding protein-like II"/>
    <property type="match status" value="1"/>
</dbReference>
<dbReference type="InterPro" id="IPR036390">
    <property type="entry name" value="WH_DNA-bd_sf"/>
</dbReference>